<dbReference type="EMBL" id="FKLO01000040">
    <property type="protein sequence ID" value="SAM62673.1"/>
    <property type="molecule type" value="Genomic_DNA"/>
</dbReference>
<dbReference type="GeneID" id="84790139"/>
<reference evidence="2" key="1">
    <citation type="submission" date="2016-04" db="EMBL/GenBank/DDBJ databases">
        <authorList>
            <person name="Tagini F."/>
        </authorList>
    </citation>
    <scope>NUCLEOTIDE SEQUENCE [LARGE SCALE GENOMIC DNA]</scope>
    <source>
        <strain evidence="2">CHUV0807</strain>
    </source>
</reference>
<name>A0A1C3H3Q5_9GAMM</name>
<gene>
    <name evidence="1" type="ORF">CHUV0807_1034</name>
</gene>
<organism evidence="1 2">
    <name type="scientific">Cardiobacterium hominis</name>
    <dbReference type="NCBI Taxonomy" id="2718"/>
    <lineage>
        <taxon>Bacteria</taxon>
        <taxon>Pseudomonadati</taxon>
        <taxon>Pseudomonadota</taxon>
        <taxon>Gammaproteobacteria</taxon>
        <taxon>Cardiobacteriales</taxon>
        <taxon>Cardiobacteriaceae</taxon>
        <taxon>Cardiobacterium</taxon>
    </lineage>
</organism>
<accession>A0A1C3H3Q5</accession>
<dbReference type="Proteomes" id="UP000190837">
    <property type="component" value="Unassembled WGS sequence"/>
</dbReference>
<dbReference type="RefSeq" id="WP_004142076.1">
    <property type="nucleotide sequence ID" value="NZ_CALFOW010000235.1"/>
</dbReference>
<evidence type="ECO:0000313" key="2">
    <source>
        <dbReference type="Proteomes" id="UP000190837"/>
    </source>
</evidence>
<protein>
    <submittedName>
        <fullName evidence="1">Uncharacterized protein</fullName>
    </submittedName>
</protein>
<proteinExistence type="predicted"/>
<sequence>MTPAEKKPAAEGEKLQGEALLWRYARQAEAVEDESDHVPGCPCCSGQER</sequence>
<evidence type="ECO:0000313" key="1">
    <source>
        <dbReference type="EMBL" id="SAM62673.1"/>
    </source>
</evidence>
<dbReference type="AlphaFoldDB" id="A0A1C3H3Q5"/>